<reference evidence="1" key="1">
    <citation type="submission" date="2021-06" db="EMBL/GenBank/DDBJ databases">
        <authorList>
            <person name="Kallberg Y."/>
            <person name="Tangrot J."/>
            <person name="Rosling A."/>
        </authorList>
    </citation>
    <scope>NUCLEOTIDE SEQUENCE</scope>
    <source>
        <strain evidence="1">CL356</strain>
    </source>
</reference>
<protein>
    <submittedName>
        <fullName evidence="1">6061_t:CDS:1</fullName>
    </submittedName>
</protein>
<organism evidence="1 2">
    <name type="scientific">Acaulospora colombiana</name>
    <dbReference type="NCBI Taxonomy" id="27376"/>
    <lineage>
        <taxon>Eukaryota</taxon>
        <taxon>Fungi</taxon>
        <taxon>Fungi incertae sedis</taxon>
        <taxon>Mucoromycota</taxon>
        <taxon>Glomeromycotina</taxon>
        <taxon>Glomeromycetes</taxon>
        <taxon>Diversisporales</taxon>
        <taxon>Acaulosporaceae</taxon>
        <taxon>Acaulospora</taxon>
    </lineage>
</organism>
<sequence length="364" mass="41336">MQLQNLTAHIESLLKTTIFPSLAQTDALPSQPLVPLNPNRVYKVTRYLLICLYENLTGPLIPSVLQYVRDKLSSKRRTISAKKNVKYGPKERNRLDIYYPDRGSTKDNSRAGFPVIILISTSWNSGNRATCIPVAENLISQRYVVVVPDITLYPEGKISEMVADVQQCMFWTSARIRQYRGDPSQIYLMGHAAGAVLSALTVIHHACATLRLLPPNNTRLHLPVWNETAKKGLEHVHAMPRVMGNTAESLRQCSPAHLIHNVLMSTQKYEKFRKLLPEKTVLIHGANDTFNPSITARNFYYLLNSMGVSVQFKIYKDIKHISPRIDLIAPSKKLCTLLLDDIRECCQMSDDPIVKKKSWDEREE</sequence>
<evidence type="ECO:0000313" key="2">
    <source>
        <dbReference type="Proteomes" id="UP000789525"/>
    </source>
</evidence>
<accession>A0ACA9KKB2</accession>
<proteinExistence type="predicted"/>
<evidence type="ECO:0000313" key="1">
    <source>
        <dbReference type="EMBL" id="CAG8477526.1"/>
    </source>
</evidence>
<name>A0ACA9KKB2_9GLOM</name>
<dbReference type="Proteomes" id="UP000789525">
    <property type="component" value="Unassembled WGS sequence"/>
</dbReference>
<keyword evidence="2" id="KW-1185">Reference proteome</keyword>
<gene>
    <name evidence="1" type="ORF">ACOLOM_LOCUS1858</name>
</gene>
<dbReference type="EMBL" id="CAJVPT010002229">
    <property type="protein sequence ID" value="CAG8477526.1"/>
    <property type="molecule type" value="Genomic_DNA"/>
</dbReference>
<comment type="caution">
    <text evidence="1">The sequence shown here is derived from an EMBL/GenBank/DDBJ whole genome shotgun (WGS) entry which is preliminary data.</text>
</comment>